<proteinExistence type="evidence at transcript level"/>
<dbReference type="PROSITE" id="PS50405">
    <property type="entry name" value="GST_CTER"/>
    <property type="match status" value="1"/>
</dbReference>
<dbReference type="InterPro" id="IPR004046">
    <property type="entry name" value="GST_C"/>
</dbReference>
<dbReference type="EC" id="2.5.1.18" evidence="1"/>
<dbReference type="SFLD" id="SFLDG01205">
    <property type="entry name" value="AMPS.1"/>
    <property type="match status" value="1"/>
</dbReference>
<dbReference type="CDD" id="cd03192">
    <property type="entry name" value="GST_C_Sigma_like"/>
    <property type="match status" value="1"/>
</dbReference>
<comment type="catalytic activity">
    <reaction evidence="3">
        <text>RX + glutathione = an S-substituted glutathione + a halide anion + H(+)</text>
        <dbReference type="Rhea" id="RHEA:16437"/>
        <dbReference type="ChEBI" id="CHEBI:15378"/>
        <dbReference type="ChEBI" id="CHEBI:16042"/>
        <dbReference type="ChEBI" id="CHEBI:17792"/>
        <dbReference type="ChEBI" id="CHEBI:57925"/>
        <dbReference type="ChEBI" id="CHEBI:90779"/>
        <dbReference type="EC" id="2.5.1.18"/>
    </reaction>
</comment>
<feature type="domain" description="GST N-terminal" evidence="4">
    <location>
        <begin position="2"/>
        <end position="79"/>
    </location>
</feature>
<feature type="domain" description="GST C-terminal" evidence="5">
    <location>
        <begin position="81"/>
        <end position="201"/>
    </location>
</feature>
<dbReference type="InterPro" id="IPR040079">
    <property type="entry name" value="Glutathione_S-Trfase"/>
</dbReference>
<reference evidence="6" key="1">
    <citation type="submission" date="2020-04" db="EMBL/GenBank/DDBJ databases">
        <authorList>
            <person name="Neveu A P."/>
        </authorList>
    </citation>
    <scope>NUCLEOTIDE SEQUENCE</scope>
    <source>
        <tissue evidence="6">Whole embryo</tissue>
    </source>
</reference>
<dbReference type="Gene3D" id="1.20.1050.10">
    <property type="match status" value="1"/>
</dbReference>
<accession>A0A6F9DLB5</accession>
<dbReference type="InterPro" id="IPR010987">
    <property type="entry name" value="Glutathione-S-Trfase_C-like"/>
</dbReference>
<dbReference type="PANTHER" id="PTHR11571:SF224">
    <property type="entry name" value="HEMATOPOIETIC PROSTAGLANDIN D SYNTHASE"/>
    <property type="match status" value="1"/>
</dbReference>
<dbReference type="Pfam" id="PF14497">
    <property type="entry name" value="GST_C_3"/>
    <property type="match status" value="1"/>
</dbReference>
<dbReference type="PROSITE" id="PS50404">
    <property type="entry name" value="GST_NTER"/>
    <property type="match status" value="1"/>
</dbReference>
<keyword evidence="2 6" id="KW-0808">Transferase</keyword>
<dbReference type="Gene3D" id="3.40.30.10">
    <property type="entry name" value="Glutaredoxin"/>
    <property type="match status" value="1"/>
</dbReference>
<dbReference type="PANTHER" id="PTHR11571">
    <property type="entry name" value="GLUTATHIONE S-TRANSFERASE"/>
    <property type="match status" value="1"/>
</dbReference>
<protein>
    <recommendedName>
        <fullName evidence="1">glutathione transferase</fullName>
        <ecNumber evidence="1">2.5.1.18</ecNumber>
    </recommendedName>
</protein>
<dbReference type="CDD" id="cd03039">
    <property type="entry name" value="GST_N_Sigma_like"/>
    <property type="match status" value="1"/>
</dbReference>
<dbReference type="SUPFAM" id="SSF52833">
    <property type="entry name" value="Thioredoxin-like"/>
    <property type="match status" value="1"/>
</dbReference>
<dbReference type="GO" id="GO:0006749">
    <property type="term" value="P:glutathione metabolic process"/>
    <property type="evidence" value="ECO:0007669"/>
    <property type="project" value="TreeGrafter"/>
</dbReference>
<dbReference type="GO" id="GO:0004364">
    <property type="term" value="F:glutathione transferase activity"/>
    <property type="evidence" value="ECO:0007669"/>
    <property type="project" value="UniProtKB-EC"/>
</dbReference>
<evidence type="ECO:0000256" key="1">
    <source>
        <dbReference type="ARBA" id="ARBA00012452"/>
    </source>
</evidence>
<gene>
    <name evidence="6" type="primary">Mgst1-004</name>
</gene>
<dbReference type="InterPro" id="IPR050213">
    <property type="entry name" value="GST_superfamily"/>
</dbReference>
<evidence type="ECO:0000256" key="3">
    <source>
        <dbReference type="ARBA" id="ARBA00047960"/>
    </source>
</evidence>
<organism evidence="6">
    <name type="scientific">Phallusia mammillata</name>
    <dbReference type="NCBI Taxonomy" id="59560"/>
    <lineage>
        <taxon>Eukaryota</taxon>
        <taxon>Metazoa</taxon>
        <taxon>Chordata</taxon>
        <taxon>Tunicata</taxon>
        <taxon>Ascidiacea</taxon>
        <taxon>Phlebobranchia</taxon>
        <taxon>Ascidiidae</taxon>
        <taxon>Phallusia</taxon>
    </lineage>
</organism>
<dbReference type="FunFam" id="3.40.30.10:FF:000035">
    <property type="entry name" value="hematopoietic prostaglandin D synthase"/>
    <property type="match status" value="1"/>
</dbReference>
<dbReference type="InterPro" id="IPR036249">
    <property type="entry name" value="Thioredoxin-like_sf"/>
</dbReference>
<sequence>MPTYKLCYFDIRGLGEMIRLMFKDAGVEFEDCRVNFNDWTPIKPTMPFGKMPVLFVDGKPLAHSRAIVRYLARELNYSGQNSFETGEIDVWFETLFELFDKLPWSENDETKKAELIIKFMKEEAGPKFEKLEAQIKANGGPYVMGKNATFVDFAMLGLADLFLSKFKIALDDYPGVMKQLKAMRERPNVAAWIAKRPSSDF</sequence>
<dbReference type="EMBL" id="LR787958">
    <property type="protein sequence ID" value="CAB3263820.1"/>
    <property type="molecule type" value="mRNA"/>
</dbReference>
<dbReference type="InterPro" id="IPR036282">
    <property type="entry name" value="Glutathione-S-Trfase_C_sf"/>
</dbReference>
<dbReference type="InterPro" id="IPR004045">
    <property type="entry name" value="Glutathione_S-Trfase_N"/>
</dbReference>
<evidence type="ECO:0000259" key="5">
    <source>
        <dbReference type="PROSITE" id="PS50405"/>
    </source>
</evidence>
<dbReference type="Pfam" id="PF02798">
    <property type="entry name" value="GST_N"/>
    <property type="match status" value="1"/>
</dbReference>
<name>A0A6F9DLB5_9ASCI</name>
<dbReference type="SFLD" id="SFLDS00019">
    <property type="entry name" value="Glutathione_Transferase_(cytos"/>
    <property type="match status" value="1"/>
</dbReference>
<evidence type="ECO:0000313" key="6">
    <source>
        <dbReference type="EMBL" id="CAB3263820.1"/>
    </source>
</evidence>
<evidence type="ECO:0000256" key="2">
    <source>
        <dbReference type="ARBA" id="ARBA00022679"/>
    </source>
</evidence>
<dbReference type="SUPFAM" id="SSF47616">
    <property type="entry name" value="GST C-terminal domain-like"/>
    <property type="match status" value="1"/>
</dbReference>
<dbReference type="SFLD" id="SFLDG00363">
    <property type="entry name" value="AMPS_(cytGST):_Alpha-__Mu-__Pi"/>
    <property type="match status" value="1"/>
</dbReference>
<dbReference type="AlphaFoldDB" id="A0A6F9DLB5"/>
<evidence type="ECO:0000259" key="4">
    <source>
        <dbReference type="PROSITE" id="PS50404"/>
    </source>
</evidence>